<keyword evidence="3" id="KW-1185">Reference proteome</keyword>
<dbReference type="STRING" id="55544.A0A4D9DCJ5"/>
<feature type="compositionally biased region" description="Polar residues" evidence="1">
    <location>
        <begin position="85"/>
        <end position="97"/>
    </location>
</feature>
<sequence>MRAEERETCCTALVSVSGLTECSGVLGEMPGSFVPTVTAITTSQDLQWLRWPLNSRSSCPIAPLCSGSAPEDTGGNGELGGLGGHSSSVELPLGHQQ</sequence>
<dbReference type="EMBL" id="QXTE01012282">
    <property type="protein sequence ID" value="TFJ95194.1"/>
    <property type="molecule type" value="Genomic_DNA"/>
</dbReference>
<comment type="caution">
    <text evidence="2">The sequence shown here is derived from an EMBL/GenBank/DDBJ whole genome shotgun (WGS) entry which is preliminary data.</text>
</comment>
<dbReference type="AlphaFoldDB" id="A0A4D9DCJ5"/>
<evidence type="ECO:0000313" key="3">
    <source>
        <dbReference type="Proteomes" id="UP000297703"/>
    </source>
</evidence>
<keyword evidence="2" id="KW-0067">ATP-binding</keyword>
<proteinExistence type="predicted"/>
<dbReference type="OrthoDB" id="5866312at2759"/>
<keyword evidence="2" id="KW-0547">Nucleotide-binding</keyword>
<evidence type="ECO:0000256" key="1">
    <source>
        <dbReference type="SAM" id="MobiDB-lite"/>
    </source>
</evidence>
<organism evidence="2 3">
    <name type="scientific">Platysternon megacephalum</name>
    <name type="common">big-headed turtle</name>
    <dbReference type="NCBI Taxonomy" id="55544"/>
    <lineage>
        <taxon>Eukaryota</taxon>
        <taxon>Metazoa</taxon>
        <taxon>Chordata</taxon>
        <taxon>Craniata</taxon>
        <taxon>Vertebrata</taxon>
        <taxon>Euteleostomi</taxon>
        <taxon>Archelosauria</taxon>
        <taxon>Testudinata</taxon>
        <taxon>Testudines</taxon>
        <taxon>Cryptodira</taxon>
        <taxon>Durocryptodira</taxon>
        <taxon>Testudinoidea</taxon>
        <taxon>Platysternidae</taxon>
        <taxon>Platysternon</taxon>
    </lineage>
</organism>
<gene>
    <name evidence="2" type="ORF">DR999_PMT23346</name>
</gene>
<feature type="compositionally biased region" description="Gly residues" evidence="1">
    <location>
        <begin position="74"/>
        <end position="84"/>
    </location>
</feature>
<protein>
    <submittedName>
        <fullName evidence="2">ABC transporter ATP-binding protein</fullName>
    </submittedName>
</protein>
<evidence type="ECO:0000313" key="2">
    <source>
        <dbReference type="EMBL" id="TFJ95194.1"/>
    </source>
</evidence>
<name>A0A4D9DCJ5_9SAUR</name>
<feature type="region of interest" description="Disordered" evidence="1">
    <location>
        <begin position="66"/>
        <end position="97"/>
    </location>
</feature>
<reference evidence="2 3" key="1">
    <citation type="submission" date="2019-04" db="EMBL/GenBank/DDBJ databases">
        <title>Draft genome of the big-headed turtle Platysternon megacephalum.</title>
        <authorList>
            <person name="Gong S."/>
        </authorList>
    </citation>
    <scope>NUCLEOTIDE SEQUENCE [LARGE SCALE GENOMIC DNA]</scope>
    <source>
        <strain evidence="2">DO16091913</strain>
        <tissue evidence="2">Muscle</tissue>
    </source>
</reference>
<reference evidence="2 3" key="2">
    <citation type="submission" date="2019-04" db="EMBL/GenBank/DDBJ databases">
        <title>The genome sequence of big-headed turtle.</title>
        <authorList>
            <person name="Gong S."/>
        </authorList>
    </citation>
    <scope>NUCLEOTIDE SEQUENCE [LARGE SCALE GENOMIC DNA]</scope>
    <source>
        <strain evidence="2">DO16091913</strain>
        <tissue evidence="2">Muscle</tissue>
    </source>
</reference>
<accession>A0A4D9DCJ5</accession>
<dbReference type="Proteomes" id="UP000297703">
    <property type="component" value="Unassembled WGS sequence"/>
</dbReference>
<dbReference type="GO" id="GO:0005524">
    <property type="term" value="F:ATP binding"/>
    <property type="evidence" value="ECO:0007669"/>
    <property type="project" value="UniProtKB-KW"/>
</dbReference>